<dbReference type="Proteomes" id="UP000030907">
    <property type="component" value="Chromosome"/>
</dbReference>
<dbReference type="InterPro" id="IPR009706">
    <property type="entry name" value="DUF1287"/>
</dbReference>
<keyword evidence="2" id="KW-1185">Reference proteome</keyword>
<dbReference type="RefSeq" id="WP_081997428.1">
    <property type="nucleotide sequence ID" value="NZ_CP009122.1"/>
</dbReference>
<evidence type="ECO:0000313" key="2">
    <source>
        <dbReference type="Proteomes" id="UP000030907"/>
    </source>
</evidence>
<sequence length="208" mass="22956">MQASVLPFQPTRRAFLGAVPLGLFGLFGVSGEAFAVTPAHRLVNAARRQVGITLRYDPAYTVLAFPNGDVDRAKGVCTDVVIRAFRDALGHDLQALVNADMRANFGAYPKNWGLGRPDRNIDHRRVPNLATYWRRHGASLPVTDNPADWRPGDIFTQMVGGRLPHTGIVSDRKDTTGVPLVLHNIGGGTREEDALFDHRLTGHFRWKV</sequence>
<evidence type="ECO:0008006" key="3">
    <source>
        <dbReference type="Google" id="ProtNLM"/>
    </source>
</evidence>
<dbReference type="Pfam" id="PF06940">
    <property type="entry name" value="DUF1287"/>
    <property type="match status" value="1"/>
</dbReference>
<dbReference type="OrthoDB" id="114026at2"/>
<protein>
    <recommendedName>
        <fullName evidence="3">DUF1287 domain-containing protein</fullName>
    </recommendedName>
</protein>
<dbReference type="STRING" id="1515612.SKP52_18160"/>
<dbReference type="KEGG" id="sphk:SKP52_18160"/>
<organism evidence="1 2">
    <name type="scientific">Sphingopyxis fribergensis</name>
    <dbReference type="NCBI Taxonomy" id="1515612"/>
    <lineage>
        <taxon>Bacteria</taxon>
        <taxon>Pseudomonadati</taxon>
        <taxon>Pseudomonadota</taxon>
        <taxon>Alphaproteobacteria</taxon>
        <taxon>Sphingomonadales</taxon>
        <taxon>Sphingomonadaceae</taxon>
        <taxon>Sphingopyxis</taxon>
    </lineage>
</organism>
<accession>A0A0A7PR95</accession>
<dbReference type="PIRSF" id="PIRSF011444">
    <property type="entry name" value="DUF1287"/>
    <property type="match status" value="1"/>
</dbReference>
<dbReference type="HOGENOM" id="CLU_079833_2_0_5"/>
<proteinExistence type="predicted"/>
<dbReference type="EMBL" id="CP009122">
    <property type="protein sequence ID" value="AJA10502.1"/>
    <property type="molecule type" value="Genomic_DNA"/>
</dbReference>
<gene>
    <name evidence="1" type="ORF">SKP52_18160</name>
</gene>
<name>A0A0A7PR95_9SPHN</name>
<reference evidence="1 2" key="1">
    <citation type="journal article" date="2015" name="Int. J. Syst. Evol. Microbiol.">
        <title>Description of Sphingopyxis fribergensis sp. nov. - a soil bacterium with the ability to degrade styrene and phenylacetic acid.</title>
        <authorList>
            <person name="Oelschlagel M."/>
            <person name="Ruckert C."/>
            <person name="Kalinowski J."/>
            <person name="Schmidt G."/>
            <person name="Schlomann M."/>
            <person name="Tischler D."/>
        </authorList>
    </citation>
    <scope>NUCLEOTIDE SEQUENCE [LARGE SCALE GENOMIC DNA]</scope>
    <source>
        <strain evidence="1 2">Kp5.2</strain>
    </source>
</reference>
<dbReference type="AlphaFoldDB" id="A0A0A7PR95"/>
<evidence type="ECO:0000313" key="1">
    <source>
        <dbReference type="EMBL" id="AJA10502.1"/>
    </source>
</evidence>